<feature type="transmembrane region" description="Helical" evidence="8">
    <location>
        <begin position="410"/>
        <end position="430"/>
    </location>
</feature>
<sequence length="450" mass="49476">MSTTIRKKKLKPVQLIVSIYIITTFVAAGILRLPLLHKKDVDIGFIDALFTAASAISVTGLSVISVPDVFNTAGLVVLIILFQIGGIGIMTLGTFFWLLFGQRIGLEQRMFIAADHNQSTLSGLVGLMRSILLLAVIIEVTGALLLGTHTLMTGYHGHWYTAYFHGLFASVSAFTNAGFDLNGNSLIPFAHDYYYQIVTMALIVAGGIGFPVLLELKWRIMHPKERHRLSLLTKIALLMFAFLATLGTVTFFLFERTHFLEDHGAVESFFYSLFHSISARSGGVTTMDISQLSSPTLLMLSGLMFIGASPSSVGGGIRTTTMFVMLAAVWSYMRGAPNTKVFGRELLEEDIRRSFIVFFTATIFVFTAMLLMAWTNPYPLHQLLFEVCSAFGTTGLSTGITGALSLSGKLILIVMMLIGRVGIINLLLTLKQEEHPVRIRYPKEQVIVGQ</sequence>
<reference evidence="9 10" key="1">
    <citation type="submission" date="2019-07" db="EMBL/GenBank/DDBJ databases">
        <title>Genomic Encyclopedia of Type Strains, Phase III (KMG-III): the genomes of soil and plant-associated and newly described type strains.</title>
        <authorList>
            <person name="Whitman W."/>
        </authorList>
    </citation>
    <scope>NUCLEOTIDE SEQUENCE [LARGE SCALE GENOMIC DNA]</scope>
    <source>
        <strain evidence="9 10">BL24</strain>
    </source>
</reference>
<evidence type="ECO:0000256" key="2">
    <source>
        <dbReference type="ARBA" id="ARBA00022448"/>
    </source>
</evidence>
<dbReference type="RefSeq" id="WP_148932478.1">
    <property type="nucleotide sequence ID" value="NZ_VNHS01000012.1"/>
</dbReference>
<feature type="transmembrane region" description="Helical" evidence="8">
    <location>
        <begin position="43"/>
        <end position="64"/>
    </location>
</feature>
<evidence type="ECO:0000256" key="8">
    <source>
        <dbReference type="SAM" id="Phobius"/>
    </source>
</evidence>
<evidence type="ECO:0000256" key="6">
    <source>
        <dbReference type="ARBA" id="ARBA00023065"/>
    </source>
</evidence>
<dbReference type="AlphaFoldDB" id="A0A5S5BSX6"/>
<feature type="transmembrane region" description="Helical" evidence="8">
    <location>
        <begin position="159"/>
        <end position="181"/>
    </location>
</feature>
<feature type="transmembrane region" description="Helical" evidence="8">
    <location>
        <begin position="12"/>
        <end position="31"/>
    </location>
</feature>
<name>A0A5S5BSX6_9BACL</name>
<dbReference type="EMBL" id="VNHS01000012">
    <property type="protein sequence ID" value="TYP70117.1"/>
    <property type="molecule type" value="Genomic_DNA"/>
</dbReference>
<dbReference type="PANTHER" id="PTHR32024:SF4">
    <property type="entry name" value="KTR SYSTEM POTASSIUM UPTAKE PROTEIN D"/>
    <property type="match status" value="1"/>
</dbReference>
<keyword evidence="3" id="KW-1003">Cell membrane</keyword>
<keyword evidence="6" id="KW-0406">Ion transport</keyword>
<evidence type="ECO:0000256" key="5">
    <source>
        <dbReference type="ARBA" id="ARBA00022989"/>
    </source>
</evidence>
<evidence type="ECO:0000313" key="9">
    <source>
        <dbReference type="EMBL" id="TYP70117.1"/>
    </source>
</evidence>
<dbReference type="GO" id="GO:0030001">
    <property type="term" value="P:metal ion transport"/>
    <property type="evidence" value="ECO:0007669"/>
    <property type="project" value="UniProtKB-ARBA"/>
</dbReference>
<evidence type="ECO:0000256" key="1">
    <source>
        <dbReference type="ARBA" id="ARBA00004651"/>
    </source>
</evidence>
<feature type="transmembrane region" description="Helical" evidence="8">
    <location>
        <begin position="193"/>
        <end position="214"/>
    </location>
</feature>
<gene>
    <name evidence="9" type="ORF">BCM02_11295</name>
</gene>
<feature type="transmembrane region" description="Helical" evidence="8">
    <location>
        <begin position="76"/>
        <end position="100"/>
    </location>
</feature>
<dbReference type="GO" id="GO:0005886">
    <property type="term" value="C:plasma membrane"/>
    <property type="evidence" value="ECO:0007669"/>
    <property type="project" value="UniProtKB-SubCell"/>
</dbReference>
<accession>A0A5S5BSX6</accession>
<keyword evidence="4 8" id="KW-0812">Transmembrane</keyword>
<evidence type="ECO:0000256" key="7">
    <source>
        <dbReference type="ARBA" id="ARBA00023136"/>
    </source>
</evidence>
<protein>
    <submittedName>
        <fullName evidence="9">Potassium uptake TrkH family protein</fullName>
    </submittedName>
</protein>
<dbReference type="OrthoDB" id="9810952at2"/>
<comment type="caution">
    <text evidence="9">The sequence shown here is derived from an EMBL/GenBank/DDBJ whole genome shotgun (WGS) entry which is preliminary data.</text>
</comment>
<organism evidence="9 10">
    <name type="scientific">Paenibacillus methanolicus</name>
    <dbReference type="NCBI Taxonomy" id="582686"/>
    <lineage>
        <taxon>Bacteria</taxon>
        <taxon>Bacillati</taxon>
        <taxon>Bacillota</taxon>
        <taxon>Bacilli</taxon>
        <taxon>Bacillales</taxon>
        <taxon>Paenibacillaceae</taxon>
        <taxon>Paenibacillus</taxon>
    </lineage>
</organism>
<feature type="transmembrane region" description="Helical" evidence="8">
    <location>
        <begin position="235"/>
        <end position="254"/>
    </location>
</feature>
<dbReference type="Pfam" id="PF02386">
    <property type="entry name" value="TrkH"/>
    <property type="match status" value="1"/>
</dbReference>
<keyword evidence="5 8" id="KW-1133">Transmembrane helix</keyword>
<dbReference type="InterPro" id="IPR003445">
    <property type="entry name" value="Cat_transpt"/>
</dbReference>
<dbReference type="Proteomes" id="UP000323257">
    <property type="component" value="Unassembled WGS sequence"/>
</dbReference>
<comment type="subcellular location">
    <subcellularLocation>
        <location evidence="1">Cell membrane</location>
        <topology evidence="1">Multi-pass membrane protein</topology>
    </subcellularLocation>
</comment>
<keyword evidence="2" id="KW-0813">Transport</keyword>
<dbReference type="GO" id="GO:0008324">
    <property type="term" value="F:monoatomic cation transmembrane transporter activity"/>
    <property type="evidence" value="ECO:0007669"/>
    <property type="project" value="InterPro"/>
</dbReference>
<feature type="transmembrane region" description="Helical" evidence="8">
    <location>
        <begin position="353"/>
        <end position="371"/>
    </location>
</feature>
<proteinExistence type="predicted"/>
<evidence type="ECO:0000313" key="10">
    <source>
        <dbReference type="Proteomes" id="UP000323257"/>
    </source>
</evidence>
<evidence type="ECO:0000256" key="3">
    <source>
        <dbReference type="ARBA" id="ARBA00022475"/>
    </source>
</evidence>
<keyword evidence="10" id="KW-1185">Reference proteome</keyword>
<evidence type="ECO:0000256" key="4">
    <source>
        <dbReference type="ARBA" id="ARBA00022692"/>
    </source>
</evidence>
<feature type="transmembrane region" description="Helical" evidence="8">
    <location>
        <begin position="120"/>
        <end position="147"/>
    </location>
</feature>
<keyword evidence="7 8" id="KW-0472">Membrane</keyword>
<dbReference type="PANTHER" id="PTHR32024">
    <property type="entry name" value="TRK SYSTEM POTASSIUM UPTAKE PROTEIN TRKG-RELATED"/>
    <property type="match status" value="1"/>
</dbReference>
<feature type="transmembrane region" description="Helical" evidence="8">
    <location>
        <begin position="315"/>
        <end position="333"/>
    </location>
</feature>